<gene>
    <name evidence="1" type="ORF">N7456_001194</name>
</gene>
<organism evidence="1 2">
    <name type="scientific">Penicillium angulare</name>
    <dbReference type="NCBI Taxonomy" id="116970"/>
    <lineage>
        <taxon>Eukaryota</taxon>
        <taxon>Fungi</taxon>
        <taxon>Dikarya</taxon>
        <taxon>Ascomycota</taxon>
        <taxon>Pezizomycotina</taxon>
        <taxon>Eurotiomycetes</taxon>
        <taxon>Eurotiomycetidae</taxon>
        <taxon>Eurotiales</taxon>
        <taxon>Aspergillaceae</taxon>
        <taxon>Penicillium</taxon>
    </lineage>
</organism>
<comment type="caution">
    <text evidence="1">The sequence shown here is derived from an EMBL/GenBank/DDBJ whole genome shotgun (WGS) entry which is preliminary data.</text>
</comment>
<accession>A0A9W9GDJ8</accession>
<dbReference type="EMBL" id="JAPQKH010000001">
    <property type="protein sequence ID" value="KAJ5116846.1"/>
    <property type="molecule type" value="Genomic_DNA"/>
</dbReference>
<sequence>MDTATAYAAYQARQRARRIARVMARGFDPEYPDERDPRQLQAAGLLPVWSAKFGYPALLIPQDIAQLMMGPNRPCTARYIGPIMSLLWLGGFDHLVSAMCLPMFSTQNIVRRLGFRPVSSILVDLEAENIFPQSMLGSWFGLTWLLNSDSPPENDDDDYPIPAAVTNSPTMQVITSLFPRIRNDNPVPKEIQAVRLKFNTANLAEHILSSILASGCAQPPCLGAHP</sequence>
<protein>
    <submittedName>
        <fullName evidence="1">Uncharacterized protein</fullName>
    </submittedName>
</protein>
<dbReference type="AlphaFoldDB" id="A0A9W9GDJ8"/>
<name>A0A9W9GDJ8_9EURO</name>
<reference evidence="1" key="1">
    <citation type="submission" date="2022-11" db="EMBL/GenBank/DDBJ databases">
        <authorList>
            <person name="Petersen C."/>
        </authorList>
    </citation>
    <scope>NUCLEOTIDE SEQUENCE</scope>
    <source>
        <strain evidence="1">IBT 30069</strain>
    </source>
</reference>
<proteinExistence type="predicted"/>
<dbReference type="OrthoDB" id="2440450at2759"/>
<evidence type="ECO:0000313" key="2">
    <source>
        <dbReference type="Proteomes" id="UP001149165"/>
    </source>
</evidence>
<reference evidence="1" key="2">
    <citation type="journal article" date="2023" name="IMA Fungus">
        <title>Comparative genomic study of the Penicillium genus elucidates a diverse pangenome and 15 lateral gene transfer events.</title>
        <authorList>
            <person name="Petersen C."/>
            <person name="Sorensen T."/>
            <person name="Nielsen M.R."/>
            <person name="Sondergaard T.E."/>
            <person name="Sorensen J.L."/>
            <person name="Fitzpatrick D.A."/>
            <person name="Frisvad J.C."/>
            <person name="Nielsen K.L."/>
        </authorList>
    </citation>
    <scope>NUCLEOTIDE SEQUENCE</scope>
    <source>
        <strain evidence="1">IBT 30069</strain>
    </source>
</reference>
<dbReference type="Proteomes" id="UP001149165">
    <property type="component" value="Unassembled WGS sequence"/>
</dbReference>
<keyword evidence="2" id="KW-1185">Reference proteome</keyword>
<evidence type="ECO:0000313" key="1">
    <source>
        <dbReference type="EMBL" id="KAJ5116846.1"/>
    </source>
</evidence>